<dbReference type="PROSITE" id="PS50011">
    <property type="entry name" value="PROTEIN_KINASE_DOM"/>
    <property type="match status" value="1"/>
</dbReference>
<feature type="region of interest" description="Disordered" evidence="8">
    <location>
        <begin position="1322"/>
        <end position="1341"/>
    </location>
</feature>
<feature type="region of interest" description="Disordered" evidence="8">
    <location>
        <begin position="827"/>
        <end position="846"/>
    </location>
</feature>
<feature type="region of interest" description="Disordered" evidence="8">
    <location>
        <begin position="370"/>
        <end position="417"/>
    </location>
</feature>
<feature type="region of interest" description="Disordered" evidence="8">
    <location>
        <begin position="442"/>
        <end position="464"/>
    </location>
</feature>
<feature type="compositionally biased region" description="Polar residues" evidence="8">
    <location>
        <begin position="902"/>
        <end position="915"/>
    </location>
</feature>
<dbReference type="eggNOG" id="KOG0198">
    <property type="taxonomic scope" value="Eukaryota"/>
</dbReference>
<evidence type="ECO:0000313" key="11">
    <source>
        <dbReference type="Proteomes" id="UP000029867"/>
    </source>
</evidence>
<accession>A0A099P854</accession>
<feature type="compositionally biased region" description="Polar residues" evidence="8">
    <location>
        <begin position="1329"/>
        <end position="1341"/>
    </location>
</feature>
<feature type="compositionally biased region" description="Polar residues" evidence="8">
    <location>
        <begin position="930"/>
        <end position="941"/>
    </location>
</feature>
<feature type="compositionally biased region" description="Polar residues" evidence="8">
    <location>
        <begin position="478"/>
        <end position="491"/>
    </location>
</feature>
<reference evidence="11" key="1">
    <citation type="journal article" date="2014" name="Microb. Cell Fact.">
        <title>Exploiting Issatchenkia orientalis SD108 for succinic acid production.</title>
        <authorList>
            <person name="Xiao H."/>
            <person name="Shao Z."/>
            <person name="Jiang Y."/>
            <person name="Dole S."/>
            <person name="Zhao H."/>
        </authorList>
    </citation>
    <scope>NUCLEOTIDE SEQUENCE [LARGE SCALE GENOMIC DNA]</scope>
    <source>
        <strain evidence="11">SD108</strain>
    </source>
</reference>
<feature type="compositionally biased region" description="Low complexity" evidence="8">
    <location>
        <begin position="311"/>
        <end position="327"/>
    </location>
</feature>
<sequence length="1691" mass="185850">MDNHSLPSLPPPPVPPLKQKVSLTVNTEVQNFQEPQNVLCVPKANSNISPQVSSKSVQSSVSLSPLPADGSTKAPTTKKKNVKLSSSKSGLMNGSPLYGEVSGKMNLLFQSAHDSHDSAFNSGSSSSQHRFSTYSYTSNKGLINSQDLGQLNVSPNYHVYSQDDDKEEEEEEEDGNVEEGMFDDFAFENMVASRYSPIKPLSNNRIVSDPTNKTSEKSPMNEFGIDEFGVKLEGMSRSLPIGQKPTENRSMEKIPPMTNILSKKLNRNSDVPLPLSLPEINEKLENMDANTQQKSSPVPLRSTQSVKHASSNRSRSGSMNSRSSTNSAIIPKTNATTNMNKSHKKTSSKSSLHDLATTPKSFFKFFGSKKHSDTSLKSSSSSKKRHSYSLSQSSDSSNQNISPVFSKPRNSLEPYPLANTNRFLQPKKYSSVHEHSDTFTVDSLNKSSRTLSPSDPNTPVSSEFRIISPGIAPLKSKPLSNSTSCEIESRSGSIHSAKSALSLNISATKPGHSSSSSSGFSHKHSKSIDSNNSGSNVNTLVPKKSSIALNSPANNTLSSARSSASLSTTYVPATNLAATSSSRKVISLVKLGSKSIKYQRDKSSVPFSKRNSSFNPLDDWDGHSGSFEKIGPVGKKPNPPGQTISVTTTSNLHCQDAEKRKSSTSITGLKTPSDIKSQKSPSFPYSPVNEYNFKSDFEDRPSLRPLSQTSLPKSLDTEKINVNKQFLPKTNKSSVKILITANFIDYKFVDITSVSTLSKFMNLVATKLKIKGEPHFYITEIGSSKDKLGKKLDSKVLQTIWDSLQSTPENITLIFYVTQDEKLKDIATPPPKSSTSHHDKVEETSIYTNSSYTNSINSDSSYDRYLPTPQQMILKKDSPADYWSVKDNGIDRKPSLNRAHSITHSSLSAEGTTVISTPSLSSKTSKTSIGFVNQSSLTSNATRSTTKSGTSNTSSTVSVESSANGSFKVIQPQKPHVDFDNKRPSPFNPTRNLVAQRQPPPPPASPTQLPKVHATEKPFSISSTIRSQRKRKPLSNSIKSLQRTNTQGSIFSTKSSSSGVSIDPFAENRITFANFESDGSSVENNSDGTRAEVEKKLRKRPADDEENNKSESENESDSSSGSDDDEFGLFSKKPKSVNSLSNTALNESGKEEGKEEGDHGDKGNVDETSNLCQKAPKTTNKRTLVMQEPPTENPHAGFAKALGNVIEHEASGLHRFLDSSKLKQRAANAGNPIERSVSDSSIPESASSSSLTSSLDFRPPPEVLYDNLEVFFPKADLDSLIIDEPPTNGSGIGRMKSIRIVAQEASRRNSVIAPLKKSPASKRLRKAPSNLNNSMKYNTNSGNLLRRTSTKMWGQKVVEVKPDSINKKLVPKRGKNGEFLEFAWIKGEMIGIGKFGKVFVALNVTTGELIAVKQMTINSKFLNRKETNDLVDTFKSEVDSLKDLDHINIVQYLGFEIKDPTYSIFLEYVSGGSIGHLLRKYGRFEETVVKFLTEQALEGLNYIHSKNILHRDLKADNLLLEPDGTLKISDFGISRKSKDIYTSQSKLNFQGTIFWMAPEIIDDNKGVGYNAKVDIWALGCVVIEMFTGERPWSKYEGEGVLYKIGKEKLPPPIKKEIRSEMSLMSKTFLRRCFEVDASRRPTAQMLLEDPFCIVSPDFEFAVTNLGKRIFAVEEQEKGTLNKRMQSMARKL</sequence>
<evidence type="ECO:0000256" key="3">
    <source>
        <dbReference type="ARBA" id="ARBA00022679"/>
    </source>
</evidence>
<dbReference type="FunFam" id="1.10.510.10:FF:000182">
    <property type="entry name" value="MAP kinase kinase kinase mkh1"/>
    <property type="match status" value="1"/>
</dbReference>
<dbReference type="InterPro" id="IPR000719">
    <property type="entry name" value="Prot_kinase_dom"/>
</dbReference>
<feature type="region of interest" description="Disordered" evidence="8">
    <location>
        <begin position="1077"/>
        <end position="1190"/>
    </location>
</feature>
<dbReference type="SMART" id="SM00220">
    <property type="entry name" value="S_TKc"/>
    <property type="match status" value="1"/>
</dbReference>
<dbReference type="Pfam" id="PF00069">
    <property type="entry name" value="Pkinase"/>
    <property type="match status" value="1"/>
</dbReference>
<feature type="compositionally biased region" description="Low complexity" evidence="8">
    <location>
        <begin position="49"/>
        <end position="67"/>
    </location>
</feature>
<evidence type="ECO:0000256" key="5">
    <source>
        <dbReference type="ARBA" id="ARBA00022777"/>
    </source>
</evidence>
<evidence type="ECO:0000259" key="9">
    <source>
        <dbReference type="PROSITE" id="PS50011"/>
    </source>
</evidence>
<feature type="region of interest" description="Disordered" evidence="8">
    <location>
        <begin position="1227"/>
        <end position="1255"/>
    </location>
</feature>
<comment type="similarity">
    <text evidence="1">Belongs to the protein kinase superfamily. STE Ser/Thr protein kinase family. MAP kinase kinase kinase subfamily.</text>
</comment>
<dbReference type="VEuPathDB" id="FungiDB:C5L36_0C02550"/>
<gene>
    <name evidence="10" type="ORF">JL09_g457</name>
</gene>
<feature type="compositionally biased region" description="Polar residues" evidence="8">
    <location>
        <begin position="663"/>
        <end position="683"/>
    </location>
</feature>
<feature type="compositionally biased region" description="Low complexity" evidence="8">
    <location>
        <begin position="1238"/>
        <end position="1254"/>
    </location>
</feature>
<evidence type="ECO:0000313" key="10">
    <source>
        <dbReference type="EMBL" id="KGK40412.1"/>
    </source>
</evidence>
<feature type="binding site" evidence="7">
    <location>
        <position position="1413"/>
    </location>
    <ligand>
        <name>ATP</name>
        <dbReference type="ChEBI" id="CHEBI:30616"/>
    </ligand>
</feature>
<keyword evidence="4 7" id="KW-0547">Nucleotide-binding</keyword>
<evidence type="ECO:0000256" key="2">
    <source>
        <dbReference type="ARBA" id="ARBA00022527"/>
    </source>
</evidence>
<feature type="region of interest" description="Disordered" evidence="8">
    <location>
        <begin position="656"/>
        <end position="683"/>
    </location>
</feature>
<evidence type="ECO:0000256" key="8">
    <source>
        <dbReference type="SAM" id="MobiDB-lite"/>
    </source>
</evidence>
<protein>
    <recommendedName>
        <fullName evidence="9">Protein kinase domain-containing protein</fullName>
    </recommendedName>
</protein>
<feature type="compositionally biased region" description="Polar residues" evidence="8">
    <location>
        <begin position="1034"/>
        <end position="1048"/>
    </location>
</feature>
<feature type="compositionally biased region" description="Basic and acidic residues" evidence="8">
    <location>
        <begin position="1148"/>
        <end position="1165"/>
    </location>
</feature>
<dbReference type="Proteomes" id="UP000029867">
    <property type="component" value="Unassembled WGS sequence"/>
</dbReference>
<feature type="compositionally biased region" description="Polar residues" evidence="8">
    <location>
        <begin position="289"/>
        <end position="309"/>
    </location>
</feature>
<feature type="compositionally biased region" description="Polar residues" evidence="8">
    <location>
        <begin position="1136"/>
        <end position="1146"/>
    </location>
</feature>
<dbReference type="PANTHER" id="PTHR11584:SF369">
    <property type="entry name" value="MITOGEN-ACTIVATED PROTEIN KINASE KINASE KINASE 19-RELATED"/>
    <property type="match status" value="1"/>
</dbReference>
<dbReference type="InterPro" id="IPR011009">
    <property type="entry name" value="Kinase-like_dom_sf"/>
</dbReference>
<feature type="compositionally biased region" description="Polar residues" evidence="8">
    <location>
        <begin position="442"/>
        <end position="461"/>
    </location>
</feature>
<dbReference type="Gene3D" id="1.10.510.10">
    <property type="entry name" value="Transferase(Phosphotransferase) domain 1"/>
    <property type="match status" value="1"/>
</dbReference>
<organism evidence="10 11">
    <name type="scientific">Pichia kudriavzevii</name>
    <name type="common">Yeast</name>
    <name type="synonym">Issatchenkia orientalis</name>
    <dbReference type="NCBI Taxonomy" id="4909"/>
    <lineage>
        <taxon>Eukaryota</taxon>
        <taxon>Fungi</taxon>
        <taxon>Dikarya</taxon>
        <taxon>Ascomycota</taxon>
        <taxon>Saccharomycotina</taxon>
        <taxon>Pichiomycetes</taxon>
        <taxon>Pichiales</taxon>
        <taxon>Pichiaceae</taxon>
        <taxon>Pichia</taxon>
    </lineage>
</organism>
<feature type="compositionally biased region" description="Low complexity" evidence="8">
    <location>
        <begin position="511"/>
        <end position="520"/>
    </location>
</feature>
<feature type="compositionally biased region" description="Polar residues" evidence="8">
    <location>
        <begin position="528"/>
        <end position="539"/>
    </location>
</feature>
<evidence type="ECO:0000256" key="4">
    <source>
        <dbReference type="ARBA" id="ARBA00022741"/>
    </source>
</evidence>
<feature type="compositionally biased region" description="Low complexity" evidence="8">
    <location>
        <begin position="916"/>
        <end position="928"/>
    </location>
</feature>
<dbReference type="HOGENOM" id="CLU_241172_0_0_1"/>
<feature type="region of interest" description="Disordered" evidence="8">
    <location>
        <begin position="472"/>
        <end position="491"/>
    </location>
</feature>
<dbReference type="PROSITE" id="PS00108">
    <property type="entry name" value="PROTEIN_KINASE_ST"/>
    <property type="match status" value="1"/>
</dbReference>
<keyword evidence="3" id="KW-0808">Transferase</keyword>
<dbReference type="GO" id="GO:0030447">
    <property type="term" value="P:filamentous growth"/>
    <property type="evidence" value="ECO:0007669"/>
    <property type="project" value="UniProtKB-ARBA"/>
</dbReference>
<comment type="caution">
    <text evidence="10">The sequence shown here is derived from an EMBL/GenBank/DDBJ whole genome shotgun (WGS) entry which is preliminary data.</text>
</comment>
<feature type="region of interest" description="Disordered" evidence="8">
    <location>
        <begin position="289"/>
        <end position="353"/>
    </location>
</feature>
<feature type="compositionally biased region" description="Acidic residues" evidence="8">
    <location>
        <begin position="162"/>
        <end position="178"/>
    </location>
</feature>
<keyword evidence="2" id="KW-0723">Serine/threonine-protein kinase</keyword>
<evidence type="ECO:0000256" key="6">
    <source>
        <dbReference type="ARBA" id="ARBA00022840"/>
    </source>
</evidence>
<keyword evidence="5" id="KW-0418">Kinase</keyword>
<feature type="region of interest" description="Disordered" evidence="8">
    <location>
        <begin position="156"/>
        <end position="178"/>
    </location>
</feature>
<proteinExistence type="inferred from homology"/>
<evidence type="ECO:0000256" key="7">
    <source>
        <dbReference type="PROSITE-ProRule" id="PRU10141"/>
    </source>
</evidence>
<dbReference type="GO" id="GO:0005524">
    <property type="term" value="F:ATP binding"/>
    <property type="evidence" value="ECO:0007669"/>
    <property type="project" value="UniProtKB-UniRule"/>
</dbReference>
<feature type="region of interest" description="Disordered" evidence="8">
    <location>
        <begin position="902"/>
        <end position="1061"/>
    </location>
</feature>
<dbReference type="PROSITE" id="PS00107">
    <property type="entry name" value="PROTEIN_KINASE_ATP"/>
    <property type="match status" value="1"/>
</dbReference>
<feature type="compositionally biased region" description="Polar residues" evidence="8">
    <location>
        <begin position="1077"/>
        <end position="1088"/>
    </location>
</feature>
<dbReference type="PANTHER" id="PTHR11584">
    <property type="entry name" value="SERINE/THREONINE PROTEIN KINASE"/>
    <property type="match status" value="1"/>
</dbReference>
<feature type="compositionally biased region" description="Low complexity" evidence="8">
    <location>
        <begin position="1049"/>
        <end position="1061"/>
    </location>
</feature>
<dbReference type="InterPro" id="IPR017441">
    <property type="entry name" value="Protein_kinase_ATP_BS"/>
</dbReference>
<feature type="compositionally biased region" description="Polar residues" evidence="8">
    <location>
        <begin position="1166"/>
        <end position="1182"/>
    </location>
</feature>
<feature type="domain" description="Protein kinase" evidence="9">
    <location>
        <begin position="1384"/>
        <end position="1652"/>
    </location>
</feature>
<name>A0A099P854_PICKU</name>
<feature type="compositionally biased region" description="Low complexity" evidence="8">
    <location>
        <begin position="942"/>
        <end position="966"/>
    </location>
</feature>
<keyword evidence="6 7" id="KW-0067">ATP-binding</keyword>
<dbReference type="InterPro" id="IPR008271">
    <property type="entry name" value="Ser/Thr_kinase_AS"/>
</dbReference>
<feature type="region of interest" description="Disordered" evidence="8">
    <location>
        <begin position="46"/>
        <end position="95"/>
    </location>
</feature>
<feature type="region of interest" description="Disordered" evidence="8">
    <location>
        <begin position="506"/>
        <end position="539"/>
    </location>
</feature>
<dbReference type="SUPFAM" id="SSF56112">
    <property type="entry name" value="Protein kinase-like (PK-like)"/>
    <property type="match status" value="1"/>
</dbReference>
<dbReference type="EMBL" id="JQFK01000002">
    <property type="protein sequence ID" value="KGK40412.1"/>
    <property type="molecule type" value="Genomic_DNA"/>
</dbReference>
<feature type="compositionally biased region" description="Low complexity" evidence="8">
    <location>
        <begin position="388"/>
        <end position="402"/>
    </location>
</feature>
<evidence type="ECO:0000256" key="1">
    <source>
        <dbReference type="ARBA" id="ARBA00006529"/>
    </source>
</evidence>
<dbReference type="GO" id="GO:0004674">
    <property type="term" value="F:protein serine/threonine kinase activity"/>
    <property type="evidence" value="ECO:0007669"/>
    <property type="project" value="UniProtKB-KW"/>
</dbReference>